<evidence type="ECO:0000313" key="3">
    <source>
        <dbReference type="Proteomes" id="UP000029981"/>
    </source>
</evidence>
<evidence type="ECO:0008006" key="4">
    <source>
        <dbReference type="Google" id="ProtNLM"/>
    </source>
</evidence>
<protein>
    <recommendedName>
        <fullName evidence="4">Omega-hydroxypalmitate O-feruloyl transferase</fullName>
    </recommendedName>
</protein>
<gene>
    <name evidence="2" type="ORF">Csa_3G860290</name>
</gene>
<organism evidence="2 3">
    <name type="scientific">Cucumis sativus</name>
    <name type="common">Cucumber</name>
    <dbReference type="NCBI Taxonomy" id="3659"/>
    <lineage>
        <taxon>Eukaryota</taxon>
        <taxon>Viridiplantae</taxon>
        <taxon>Streptophyta</taxon>
        <taxon>Embryophyta</taxon>
        <taxon>Tracheophyta</taxon>
        <taxon>Spermatophyta</taxon>
        <taxon>Magnoliopsida</taxon>
        <taxon>eudicotyledons</taxon>
        <taxon>Gunneridae</taxon>
        <taxon>Pentapetalae</taxon>
        <taxon>rosids</taxon>
        <taxon>fabids</taxon>
        <taxon>Cucurbitales</taxon>
        <taxon>Cucurbitaceae</taxon>
        <taxon>Benincaseae</taxon>
        <taxon>Cucumis</taxon>
    </lineage>
</organism>
<comment type="similarity">
    <text evidence="1">Belongs to the plant acyltransferase family.</text>
</comment>
<keyword evidence="3" id="KW-1185">Reference proteome</keyword>
<reference evidence="2 3" key="4">
    <citation type="journal article" date="2011" name="BMC Genomics">
        <title>RNA-Seq improves annotation of protein-coding genes in the cucumber genome.</title>
        <authorList>
            <person name="Li Z."/>
            <person name="Zhang Z."/>
            <person name="Yan P."/>
            <person name="Huang S."/>
            <person name="Fei Z."/>
            <person name="Lin K."/>
        </authorList>
    </citation>
    <scope>NUCLEOTIDE SEQUENCE [LARGE SCALE GENOMIC DNA]</scope>
    <source>
        <strain evidence="3">cv. 9930</strain>
    </source>
</reference>
<dbReference type="AlphaFoldDB" id="A0A0A0LE26"/>
<sequence>MAAKKVTSKNCEERLPKCVYRNDPVLIKPMSETPKHILRLSDVDDQTFLRFSIKCVLVYRESIEAEWLKFCLSRVLVDYYPLAGRLRGCPMDPQKLEVDCNGEGALFAEAFVDLNSHNFLSFCSKPTNSAFWTKTTLLFKPKLLDPLDFPPLSLQNERELMIVEKFQVTYLRCGGMIVTAAINHCLCDGIGTSQFLHAWAHISSQSNLPPPLNPPFHSRHVLSHHQHPTKIPPFPLPQYTKTPRPNWHLDITKSLQSHPLLIPSSTIFTQSQILLLKPSSNCTTFETLASHTWRSWIRSLDLPPSLHVKLLFSVNIRNKLSPKIPHGYYGNAIVLGCAQSSVNELTLAHDLTPVVRLVQNAKSIVDDDYVKSMIFLLKDKSLQADLSATFVISDWTKLGLQDLDFGSGKPLEMSPLASDVFCLFLPVIGDVKAVRVLVSLPANVVEKFEYYMTGEWFPDRETNV</sequence>
<dbReference type="PANTHER" id="PTHR31642">
    <property type="entry name" value="TRICHOTHECENE 3-O-ACETYLTRANSFERASE"/>
    <property type="match status" value="1"/>
</dbReference>
<dbReference type="EMBL" id="CM002924">
    <property type="protein sequence ID" value="KGN59993.1"/>
    <property type="molecule type" value="Genomic_DNA"/>
</dbReference>
<reference evidence="2 3" key="1">
    <citation type="journal article" date="2009" name="Nat. Genet.">
        <title>The genome of the cucumber, Cucumis sativus L.</title>
        <authorList>
            <person name="Huang S."/>
            <person name="Li R."/>
            <person name="Zhang Z."/>
            <person name="Li L."/>
            <person name="Gu X."/>
            <person name="Fan W."/>
            <person name="Lucas W.J."/>
            <person name="Wang X."/>
            <person name="Xie B."/>
            <person name="Ni P."/>
            <person name="Ren Y."/>
            <person name="Zhu H."/>
            <person name="Li J."/>
            <person name="Lin K."/>
            <person name="Jin W."/>
            <person name="Fei Z."/>
            <person name="Li G."/>
            <person name="Staub J."/>
            <person name="Kilian A."/>
            <person name="van der Vossen E.A."/>
            <person name="Wu Y."/>
            <person name="Guo J."/>
            <person name="He J."/>
            <person name="Jia Z."/>
            <person name="Ren Y."/>
            <person name="Tian G."/>
            <person name="Lu Y."/>
            <person name="Ruan J."/>
            <person name="Qian W."/>
            <person name="Wang M."/>
            <person name="Huang Q."/>
            <person name="Li B."/>
            <person name="Xuan Z."/>
            <person name="Cao J."/>
            <person name="Asan"/>
            <person name="Wu Z."/>
            <person name="Zhang J."/>
            <person name="Cai Q."/>
            <person name="Bai Y."/>
            <person name="Zhao B."/>
            <person name="Han Y."/>
            <person name="Li Y."/>
            <person name="Li X."/>
            <person name="Wang S."/>
            <person name="Shi Q."/>
            <person name="Liu S."/>
            <person name="Cho W.K."/>
            <person name="Kim J.Y."/>
            <person name="Xu Y."/>
            <person name="Heller-Uszynska K."/>
            <person name="Miao H."/>
            <person name="Cheng Z."/>
            <person name="Zhang S."/>
            <person name="Wu J."/>
            <person name="Yang Y."/>
            <person name="Kang H."/>
            <person name="Li M."/>
            <person name="Liang H."/>
            <person name="Ren X."/>
            <person name="Shi Z."/>
            <person name="Wen M."/>
            <person name="Jian M."/>
            <person name="Yang H."/>
            <person name="Zhang G."/>
            <person name="Yang Z."/>
            <person name="Chen R."/>
            <person name="Liu S."/>
            <person name="Li J."/>
            <person name="Ma L."/>
            <person name="Liu H."/>
            <person name="Zhou Y."/>
            <person name="Zhao J."/>
            <person name="Fang X."/>
            <person name="Li G."/>
            <person name="Fang L."/>
            <person name="Li Y."/>
            <person name="Liu D."/>
            <person name="Zheng H."/>
            <person name="Zhang Y."/>
            <person name="Qin N."/>
            <person name="Li Z."/>
            <person name="Yang G."/>
            <person name="Yang S."/>
            <person name="Bolund L."/>
            <person name="Kristiansen K."/>
            <person name="Zheng H."/>
            <person name="Li S."/>
            <person name="Zhang X."/>
            <person name="Yang H."/>
            <person name="Wang J."/>
            <person name="Sun R."/>
            <person name="Zhang B."/>
            <person name="Jiang S."/>
            <person name="Wang J."/>
            <person name="Du Y."/>
            <person name="Li S."/>
        </authorList>
    </citation>
    <scope>NUCLEOTIDE SEQUENCE [LARGE SCALE GENOMIC DNA]</scope>
    <source>
        <strain evidence="3">cv. 9930</strain>
    </source>
</reference>
<dbReference type="InterPro" id="IPR050317">
    <property type="entry name" value="Plant_Fungal_Acyltransferase"/>
</dbReference>
<evidence type="ECO:0000256" key="1">
    <source>
        <dbReference type="ARBA" id="ARBA00009861"/>
    </source>
</evidence>
<dbReference type="Gene3D" id="3.30.559.10">
    <property type="entry name" value="Chloramphenicol acetyltransferase-like domain"/>
    <property type="match status" value="2"/>
</dbReference>
<dbReference type="GO" id="GO:0016747">
    <property type="term" value="F:acyltransferase activity, transferring groups other than amino-acyl groups"/>
    <property type="evidence" value="ECO:0000318"/>
    <property type="project" value="GO_Central"/>
</dbReference>
<dbReference type="eggNOG" id="ENOG502QVFU">
    <property type="taxonomic scope" value="Eukaryota"/>
</dbReference>
<name>A0A0A0LE26_CUCSA</name>
<dbReference type="InterPro" id="IPR023213">
    <property type="entry name" value="CAT-like_dom_sf"/>
</dbReference>
<dbReference type="Proteomes" id="UP000029981">
    <property type="component" value="Chromosome 3"/>
</dbReference>
<reference evidence="2 3" key="2">
    <citation type="journal article" date="2009" name="PLoS ONE">
        <title>An integrated genetic and cytogenetic map of the cucumber genome.</title>
        <authorList>
            <person name="Ren Y."/>
            <person name="Zhang Z."/>
            <person name="Liu J."/>
            <person name="Staub J.E."/>
            <person name="Han Y."/>
            <person name="Cheng Z."/>
            <person name="Li X."/>
            <person name="Lu J."/>
            <person name="Miao H."/>
            <person name="Kang H."/>
            <person name="Xie B."/>
            <person name="Gu X."/>
            <person name="Wang X."/>
            <person name="Du Y."/>
            <person name="Jin W."/>
            <person name="Huang S."/>
        </authorList>
    </citation>
    <scope>NUCLEOTIDE SEQUENCE [LARGE SCALE GENOMIC DNA]</scope>
    <source>
        <strain evidence="3">cv. 9930</strain>
    </source>
</reference>
<evidence type="ECO:0000313" key="2">
    <source>
        <dbReference type="EMBL" id="KGN59993.1"/>
    </source>
</evidence>
<dbReference type="OMA" id="AVAPCHD"/>
<reference evidence="2 3" key="3">
    <citation type="journal article" date="2010" name="BMC Genomics">
        <title>Transcriptome sequencing and comparative analysis of cucumber flowers with different sex types.</title>
        <authorList>
            <person name="Guo S."/>
            <person name="Zheng Y."/>
            <person name="Joung J.G."/>
            <person name="Liu S."/>
            <person name="Zhang Z."/>
            <person name="Crasta O.R."/>
            <person name="Sobral B.W."/>
            <person name="Xu Y."/>
            <person name="Huang S."/>
            <person name="Fei Z."/>
        </authorList>
    </citation>
    <scope>NUCLEOTIDE SEQUENCE [LARGE SCALE GENOMIC DNA]</scope>
    <source>
        <strain evidence="3">cv. 9930</strain>
    </source>
</reference>
<dbReference type="Gramene" id="KGN59993">
    <property type="protein sequence ID" value="KGN59993"/>
    <property type="gene ID" value="Csa_3G860290"/>
</dbReference>
<dbReference type="PANTHER" id="PTHR31642:SF5">
    <property type="entry name" value="OS01G0104900 PROTEIN"/>
    <property type="match status" value="1"/>
</dbReference>
<accession>A0A0A0LE26</accession>
<proteinExistence type="inferred from homology"/>
<dbReference type="Pfam" id="PF02458">
    <property type="entry name" value="Transferase"/>
    <property type="match status" value="1"/>
</dbReference>